<dbReference type="SMART" id="SM00636">
    <property type="entry name" value="Glyco_18"/>
    <property type="match status" value="1"/>
</dbReference>
<evidence type="ECO:0000256" key="2">
    <source>
        <dbReference type="ARBA" id="ARBA00009121"/>
    </source>
</evidence>
<evidence type="ECO:0000256" key="7">
    <source>
        <dbReference type="ARBA" id="ARBA00023295"/>
    </source>
</evidence>
<comment type="similarity">
    <text evidence="2">Belongs to the glycosyl hydrolase 18 family. Chitinase class II subfamily.</text>
</comment>
<dbReference type="InterPro" id="IPR050314">
    <property type="entry name" value="Glycosyl_Hydrlase_18"/>
</dbReference>
<dbReference type="Pfam" id="PF00704">
    <property type="entry name" value="Glyco_hydro_18"/>
    <property type="match status" value="1"/>
</dbReference>
<evidence type="ECO:0000256" key="6">
    <source>
        <dbReference type="ARBA" id="ARBA00023277"/>
    </source>
</evidence>
<dbReference type="CDD" id="cd12215">
    <property type="entry name" value="ChiC_BD"/>
    <property type="match status" value="1"/>
</dbReference>
<keyword evidence="6" id="KW-0119">Carbohydrate metabolism</keyword>
<evidence type="ECO:0000313" key="13">
    <source>
        <dbReference type="EMBL" id="MDV5168574.1"/>
    </source>
</evidence>
<keyword evidence="5" id="KW-0146">Chitin degradation</keyword>
<feature type="region of interest" description="Disordered" evidence="10">
    <location>
        <begin position="549"/>
        <end position="575"/>
    </location>
</feature>
<evidence type="ECO:0000256" key="1">
    <source>
        <dbReference type="ARBA" id="ARBA00000822"/>
    </source>
</evidence>
<dbReference type="SMART" id="SM00089">
    <property type="entry name" value="PKD"/>
    <property type="match status" value="2"/>
</dbReference>
<evidence type="ECO:0000256" key="3">
    <source>
        <dbReference type="ARBA" id="ARBA00012729"/>
    </source>
</evidence>
<keyword evidence="11" id="KW-0732">Signal</keyword>
<evidence type="ECO:0000256" key="10">
    <source>
        <dbReference type="SAM" id="MobiDB-lite"/>
    </source>
</evidence>
<dbReference type="Gene3D" id="3.10.50.10">
    <property type="match status" value="1"/>
</dbReference>
<dbReference type="PANTHER" id="PTHR11177:SF317">
    <property type="entry name" value="CHITINASE 12-RELATED"/>
    <property type="match status" value="1"/>
</dbReference>
<dbReference type="InterPro" id="IPR036573">
    <property type="entry name" value="CBM_sf_5/12"/>
</dbReference>
<dbReference type="InterPro" id="IPR022409">
    <property type="entry name" value="PKD/Chitinase_dom"/>
</dbReference>
<dbReference type="InterPro" id="IPR001579">
    <property type="entry name" value="Glyco_hydro_18_chit_AS"/>
</dbReference>
<comment type="catalytic activity">
    <reaction evidence="1">
        <text>Random endo-hydrolysis of N-acetyl-beta-D-glucosaminide (1-&gt;4)-beta-linkages in chitin and chitodextrins.</text>
        <dbReference type="EC" id="3.2.1.14"/>
    </reaction>
</comment>
<evidence type="ECO:0000256" key="9">
    <source>
        <dbReference type="RuleBase" id="RU000489"/>
    </source>
</evidence>
<evidence type="ECO:0000259" key="12">
    <source>
        <dbReference type="PROSITE" id="PS51910"/>
    </source>
</evidence>
<dbReference type="Proteomes" id="UP001186452">
    <property type="component" value="Unassembled WGS sequence"/>
</dbReference>
<protein>
    <recommendedName>
        <fullName evidence="3">chitinase</fullName>
        <ecNumber evidence="3">3.2.1.14</ecNumber>
    </recommendedName>
</protein>
<dbReference type="RefSeq" id="WP_317521294.1">
    <property type="nucleotide sequence ID" value="NZ_JAWJZI010000002.1"/>
</dbReference>
<proteinExistence type="inferred from homology"/>
<comment type="caution">
    <text evidence="13">The sequence shown here is derived from an EMBL/GenBank/DDBJ whole genome shotgun (WGS) entry which is preliminary data.</text>
</comment>
<dbReference type="InterPro" id="IPR013540">
    <property type="entry name" value="ChitinaseA_N"/>
</dbReference>
<keyword evidence="4 9" id="KW-0378">Hydrolase</keyword>
<keyword evidence="8" id="KW-0624">Polysaccharide degradation</keyword>
<dbReference type="Gene3D" id="2.60.40.10">
    <property type="entry name" value="Immunoglobulins"/>
    <property type="match status" value="3"/>
</dbReference>
<dbReference type="CDD" id="cd06548">
    <property type="entry name" value="GH18_chitinase"/>
    <property type="match status" value="1"/>
</dbReference>
<dbReference type="InterPro" id="IPR029070">
    <property type="entry name" value="Chitinase_insertion_sf"/>
</dbReference>
<dbReference type="SUPFAM" id="SSF54556">
    <property type="entry name" value="Chitinase insertion domain"/>
    <property type="match status" value="1"/>
</dbReference>
<dbReference type="SUPFAM" id="SSF51055">
    <property type="entry name" value="Carbohydrate binding domain"/>
    <property type="match status" value="1"/>
</dbReference>
<dbReference type="SUPFAM" id="SSF51445">
    <property type="entry name" value="(Trans)glycosidases"/>
    <property type="match status" value="1"/>
</dbReference>
<keyword evidence="14" id="KW-1185">Reference proteome</keyword>
<reference evidence="13 14" key="1">
    <citation type="submission" date="2023-10" db="EMBL/GenBank/DDBJ databases">
        <title>Marine bacteria isolated from horseshoe crab.</title>
        <authorList>
            <person name="Cheng T.H."/>
        </authorList>
    </citation>
    <scope>NUCLEOTIDE SEQUENCE [LARGE SCALE GENOMIC DNA]</scope>
    <source>
        <strain evidence="13 14">HSC6</strain>
    </source>
</reference>
<evidence type="ECO:0000256" key="8">
    <source>
        <dbReference type="ARBA" id="ARBA00023326"/>
    </source>
</evidence>
<dbReference type="Pfam" id="PF08329">
    <property type="entry name" value="ChitinaseA_N"/>
    <property type="match status" value="1"/>
</dbReference>
<dbReference type="InterPro" id="IPR017853">
    <property type="entry name" value="GH"/>
</dbReference>
<evidence type="ECO:0000256" key="4">
    <source>
        <dbReference type="ARBA" id="ARBA00022801"/>
    </source>
</evidence>
<dbReference type="Pfam" id="PF02839">
    <property type="entry name" value="CBM_5_12"/>
    <property type="match status" value="1"/>
</dbReference>
<sequence length="883" mass="97225">MRIRKTPLALLVGGLISGSALAAAPGVPVIGWGDHKYAMVEVSQTAIAYNELVGERKEAVDVTVTWDVWSGDPATSAHVYLDGEEVWSGAGTAKEATFQIKKGGIYEMYVELCNDDGCTRSTETKEIVVADTDGSHMEPLEAKFYEKNKPYENKSNSVVSTYYVEWSDYERSYPIDRVPHTNLTHFIYAFIPICGGEGINDSVKEIPGSFEALQRACKGTPDFSVAVHDAWAALQMPKEGASEWSDPYKGNFAQMMAMKQANPDIKIVPSIGGWTLSDPFYFMHDEVKRHTFVESVRKFLLTWKFFDGVDIDWEYPGGGGAHPTLGSPEDGELYVTLMRELRQMMDELEAETGREFELSSAVHTSSVKLSVVDFKEAQQYMDYIYVMSYDMYGAFDLENLGHQSGIYQPEHEVPNDFNLNEGVQHLISTGVDRNRIIAGVPKYGRGWTGVHDFTNDNPMSGRATGVIQGTWESGVVDYRDIRANRSGGSWEERWDDAAKASYMWNPETKELITFDNERAVMEKGKYVKENGLGGLMSWEIDGDDGDILNAMHESLGHGDDSQPPADKPPVANAGKDQQVYGPVEVMLDGSASYDPEGEAITYRWTQVGGESVEIIDADRAKATIFVPAVEEDTSYTFSLTVTDPDGLTGTDSTQVTNLAEEPENLPPEVTLPETLSVDSDTEFSLTAQAIDPEGAPLTYSWDYPASFTLVGGQNSSRLTLKTPKTEVDLTEVITVLVSDGQLDTSASTQVTVIGKDETPTPPPSCEDNWSSTATYVKGDEVVHNGKVWEAQWWTEGEEPGTTGEWGVWRLVTDGECGGEEPGTEPGPSPEPGDVVEWVAGQTAVENGDIVKYQNQCFAAQNNPGVWETPTTSSWFWEPVNCPE</sequence>
<dbReference type="InterPro" id="IPR014756">
    <property type="entry name" value="Ig_E-set"/>
</dbReference>
<dbReference type="GO" id="GO:0016787">
    <property type="term" value="F:hydrolase activity"/>
    <property type="evidence" value="ECO:0007669"/>
    <property type="project" value="UniProtKB-KW"/>
</dbReference>
<accession>A0ABU3ZEN8</accession>
<dbReference type="EC" id="3.2.1.14" evidence="3"/>
<feature type="domain" description="GH18" evidence="12">
    <location>
        <begin position="157"/>
        <end position="558"/>
    </location>
</feature>
<dbReference type="SUPFAM" id="SSF81296">
    <property type="entry name" value="E set domains"/>
    <property type="match status" value="1"/>
</dbReference>
<evidence type="ECO:0000256" key="11">
    <source>
        <dbReference type="SAM" id="SignalP"/>
    </source>
</evidence>
<dbReference type="CDD" id="cd00146">
    <property type="entry name" value="PKD"/>
    <property type="match status" value="1"/>
</dbReference>
<dbReference type="Pfam" id="PF22352">
    <property type="entry name" value="K319L-like_PKD"/>
    <property type="match status" value="1"/>
</dbReference>
<dbReference type="InterPro" id="IPR003610">
    <property type="entry name" value="CBM5/12"/>
</dbReference>
<dbReference type="InterPro" id="IPR001223">
    <property type="entry name" value="Glyco_hydro18_cat"/>
</dbReference>
<gene>
    <name evidence="13" type="ORF">R2X38_06130</name>
</gene>
<dbReference type="PROSITE" id="PS01095">
    <property type="entry name" value="GH18_1"/>
    <property type="match status" value="1"/>
</dbReference>
<organism evidence="13 14">
    <name type="scientific">Photobacterium rosenbergii</name>
    <dbReference type="NCBI Taxonomy" id="294936"/>
    <lineage>
        <taxon>Bacteria</taxon>
        <taxon>Pseudomonadati</taxon>
        <taxon>Pseudomonadota</taxon>
        <taxon>Gammaproteobacteria</taxon>
        <taxon>Vibrionales</taxon>
        <taxon>Vibrionaceae</taxon>
        <taxon>Photobacterium</taxon>
    </lineage>
</organism>
<dbReference type="SUPFAM" id="SSF49299">
    <property type="entry name" value="PKD domain"/>
    <property type="match status" value="1"/>
</dbReference>
<dbReference type="CDD" id="cd02848">
    <property type="entry name" value="E_set_Chitinase_N"/>
    <property type="match status" value="1"/>
</dbReference>
<dbReference type="EMBL" id="JAWJZI010000002">
    <property type="protein sequence ID" value="MDV5168574.1"/>
    <property type="molecule type" value="Genomic_DNA"/>
</dbReference>
<dbReference type="InterPro" id="IPR013783">
    <property type="entry name" value="Ig-like_fold"/>
</dbReference>
<dbReference type="PANTHER" id="PTHR11177">
    <property type="entry name" value="CHITINASE"/>
    <property type="match status" value="1"/>
</dbReference>
<evidence type="ECO:0000256" key="5">
    <source>
        <dbReference type="ARBA" id="ARBA00023024"/>
    </source>
</evidence>
<dbReference type="InterPro" id="IPR011583">
    <property type="entry name" value="Chitinase_II/V-like_cat"/>
</dbReference>
<dbReference type="InterPro" id="IPR035986">
    <property type="entry name" value="PKD_dom_sf"/>
</dbReference>
<dbReference type="PROSITE" id="PS51910">
    <property type="entry name" value="GH18_2"/>
    <property type="match status" value="1"/>
</dbReference>
<feature type="chain" id="PRO_5047140659" description="chitinase" evidence="11">
    <location>
        <begin position="23"/>
        <end position="883"/>
    </location>
</feature>
<name>A0ABU3ZEN8_9GAMM</name>
<dbReference type="Gene3D" id="3.20.20.80">
    <property type="entry name" value="Glycosidases"/>
    <property type="match status" value="1"/>
</dbReference>
<dbReference type="Gene3D" id="2.10.10.20">
    <property type="entry name" value="Carbohydrate-binding module superfamily 5/12"/>
    <property type="match status" value="1"/>
</dbReference>
<keyword evidence="7 9" id="KW-0326">Glycosidase</keyword>
<feature type="signal peptide" evidence="11">
    <location>
        <begin position="1"/>
        <end position="22"/>
    </location>
</feature>
<dbReference type="SMART" id="SM00495">
    <property type="entry name" value="ChtBD3"/>
    <property type="match status" value="2"/>
</dbReference>
<evidence type="ECO:0000313" key="14">
    <source>
        <dbReference type="Proteomes" id="UP001186452"/>
    </source>
</evidence>